<comment type="caution">
    <text evidence="2">The sequence shown here is derived from an EMBL/GenBank/DDBJ whole genome shotgun (WGS) entry which is preliminary data.</text>
</comment>
<dbReference type="InterPro" id="IPR011989">
    <property type="entry name" value="ARM-like"/>
</dbReference>
<name>A0AAD2CKN4_9STRA</name>
<dbReference type="Gene3D" id="1.25.10.10">
    <property type="entry name" value="Leucine-rich Repeat Variant"/>
    <property type="match status" value="1"/>
</dbReference>
<reference evidence="2" key="1">
    <citation type="submission" date="2023-08" db="EMBL/GenBank/DDBJ databases">
        <authorList>
            <person name="Audoor S."/>
            <person name="Bilcke G."/>
        </authorList>
    </citation>
    <scope>NUCLEOTIDE SEQUENCE</scope>
</reference>
<keyword evidence="3" id="KW-1185">Reference proteome</keyword>
<organism evidence="2 3">
    <name type="scientific">Cylindrotheca closterium</name>
    <dbReference type="NCBI Taxonomy" id="2856"/>
    <lineage>
        <taxon>Eukaryota</taxon>
        <taxon>Sar</taxon>
        <taxon>Stramenopiles</taxon>
        <taxon>Ochrophyta</taxon>
        <taxon>Bacillariophyta</taxon>
        <taxon>Bacillariophyceae</taxon>
        <taxon>Bacillariophycidae</taxon>
        <taxon>Bacillariales</taxon>
        <taxon>Bacillariaceae</taxon>
        <taxon>Cylindrotheca</taxon>
    </lineage>
</organism>
<feature type="region of interest" description="Disordered" evidence="1">
    <location>
        <begin position="264"/>
        <end position="284"/>
    </location>
</feature>
<evidence type="ECO:0000256" key="1">
    <source>
        <dbReference type="SAM" id="MobiDB-lite"/>
    </source>
</evidence>
<sequence>MTAPFKKRRIVLPQHMEQVTSRPAESSTNADAVIKPTMSAASSSSKRPLLSSKHSTEAALVHTKYDIIKVVIGSQKVMAPYTIMQVFATCQSQTEAIQAIRSIREVFAKEAQNERRVQTLVDAFVRLDAISTILKAMTQWKKSTTLVSLATDVLKVLLFHMPTTGHKSFLQHGGTRILMEACEEHWFLPMIKAAFAALSNVASSLTHNTEVIEECLAFVMKSMQIFDANADIQRLGSYFYLKLAACAARSQNDQGRVNHIPEAVSSRSSTSHVLKRKLEPSRNQ</sequence>
<dbReference type="AlphaFoldDB" id="A0AAD2CKN4"/>
<evidence type="ECO:0000313" key="3">
    <source>
        <dbReference type="Proteomes" id="UP001295423"/>
    </source>
</evidence>
<dbReference type="SUPFAM" id="SSF48371">
    <property type="entry name" value="ARM repeat"/>
    <property type="match status" value="1"/>
</dbReference>
<accession>A0AAD2CKN4</accession>
<dbReference type="InterPro" id="IPR016024">
    <property type="entry name" value="ARM-type_fold"/>
</dbReference>
<dbReference type="EMBL" id="CAKOGP040000668">
    <property type="protein sequence ID" value="CAJ1937724.1"/>
    <property type="molecule type" value="Genomic_DNA"/>
</dbReference>
<evidence type="ECO:0000313" key="2">
    <source>
        <dbReference type="EMBL" id="CAJ1937724.1"/>
    </source>
</evidence>
<proteinExistence type="predicted"/>
<dbReference type="Proteomes" id="UP001295423">
    <property type="component" value="Unassembled WGS sequence"/>
</dbReference>
<gene>
    <name evidence="2" type="ORF">CYCCA115_LOCUS5786</name>
</gene>
<protein>
    <submittedName>
        <fullName evidence="2">Uncharacterized protein</fullName>
    </submittedName>
</protein>